<feature type="transmembrane region" description="Helical" evidence="1">
    <location>
        <begin position="227"/>
        <end position="244"/>
    </location>
</feature>
<dbReference type="AlphaFoldDB" id="A0AAD5YQX4"/>
<accession>A0AAD5YQX4</accession>
<protein>
    <submittedName>
        <fullName evidence="2">Uncharacterized protein</fullName>
    </submittedName>
</protein>
<feature type="transmembrane region" description="Helical" evidence="1">
    <location>
        <begin position="58"/>
        <end position="80"/>
    </location>
</feature>
<feature type="transmembrane region" description="Helical" evidence="1">
    <location>
        <begin position="173"/>
        <end position="191"/>
    </location>
</feature>
<keyword evidence="1" id="KW-0472">Membrane</keyword>
<dbReference type="EMBL" id="JANIEX010001384">
    <property type="protein sequence ID" value="KAJ3558622.1"/>
    <property type="molecule type" value="Genomic_DNA"/>
</dbReference>
<sequence length="342" mass="38001">MANSTLPNPDIYLNHLTPDLAGQFEVTRDVYLTLLGAAIWDVLVYLPDDIRIALSSPVSFTILCFLTTRLFAIAETLIMVVTQTHPIDNCRAMPITMSILCILSMSTTSFLFLRRLHAVFFDQRSIRWLFSFLWLGANGVTVLGPIGLNAMHIEGTNYCTFYQVHSYSSMAEFVPAAFDTLVFLAISYQLITSYTEVGVSDSASWRAFFTGNLSPIARALLRGSQQYYLMVCWMTIASGILLYLPSVPPLYRPMLGLANNKLAASMACRVFRNLKNLDLRSQSSESGWTTEVSNLRFAPEPSQGSMRPQQQSSLPVIDIRQTAGSVVVLPVGAEEAAGHWQK</sequence>
<organism evidence="2 3">
    <name type="scientific">Leucocoprinus birnbaumii</name>
    <dbReference type="NCBI Taxonomy" id="56174"/>
    <lineage>
        <taxon>Eukaryota</taxon>
        <taxon>Fungi</taxon>
        <taxon>Dikarya</taxon>
        <taxon>Basidiomycota</taxon>
        <taxon>Agaricomycotina</taxon>
        <taxon>Agaricomycetes</taxon>
        <taxon>Agaricomycetidae</taxon>
        <taxon>Agaricales</taxon>
        <taxon>Agaricineae</taxon>
        <taxon>Agaricaceae</taxon>
        <taxon>Leucocoprinus</taxon>
    </lineage>
</organism>
<evidence type="ECO:0000313" key="3">
    <source>
        <dbReference type="Proteomes" id="UP001213000"/>
    </source>
</evidence>
<dbReference type="Proteomes" id="UP001213000">
    <property type="component" value="Unassembled WGS sequence"/>
</dbReference>
<feature type="transmembrane region" description="Helical" evidence="1">
    <location>
        <begin position="92"/>
        <end position="113"/>
    </location>
</feature>
<keyword evidence="1" id="KW-1133">Transmembrane helix</keyword>
<gene>
    <name evidence="2" type="ORF">NP233_g11473</name>
</gene>
<name>A0AAD5YQX4_9AGAR</name>
<evidence type="ECO:0000256" key="1">
    <source>
        <dbReference type="SAM" id="Phobius"/>
    </source>
</evidence>
<keyword evidence="3" id="KW-1185">Reference proteome</keyword>
<feature type="transmembrane region" description="Helical" evidence="1">
    <location>
        <begin position="125"/>
        <end position="148"/>
    </location>
</feature>
<reference evidence="2" key="1">
    <citation type="submission" date="2022-07" db="EMBL/GenBank/DDBJ databases">
        <title>Genome Sequence of Leucocoprinus birnbaumii.</title>
        <authorList>
            <person name="Buettner E."/>
        </authorList>
    </citation>
    <scope>NUCLEOTIDE SEQUENCE</scope>
    <source>
        <strain evidence="2">VT141</strain>
    </source>
</reference>
<proteinExistence type="predicted"/>
<evidence type="ECO:0000313" key="2">
    <source>
        <dbReference type="EMBL" id="KAJ3558622.1"/>
    </source>
</evidence>
<feature type="transmembrane region" description="Helical" evidence="1">
    <location>
        <begin position="30"/>
        <end position="46"/>
    </location>
</feature>
<keyword evidence="1" id="KW-0812">Transmembrane</keyword>
<comment type="caution">
    <text evidence="2">The sequence shown here is derived from an EMBL/GenBank/DDBJ whole genome shotgun (WGS) entry which is preliminary data.</text>
</comment>